<evidence type="ECO:0000313" key="2">
    <source>
        <dbReference type="Proteomes" id="UP001165960"/>
    </source>
</evidence>
<accession>A0ACC2SM69</accession>
<comment type="caution">
    <text evidence="1">The sequence shown here is derived from an EMBL/GenBank/DDBJ whole genome shotgun (WGS) entry which is preliminary data.</text>
</comment>
<keyword evidence="1" id="KW-0560">Oxidoreductase</keyword>
<gene>
    <name evidence="1" type="primary">SER33</name>
    <name evidence="1" type="ORF">DSO57_1000037</name>
</gene>
<dbReference type="EC" id="1.1.1.-" evidence="1"/>
<name>A0ACC2SM69_9FUNG</name>
<sequence>MNPAYTPAPATPDLLSQSTPLVSESKMFLKTKTTAVQNGMKQAVSNCQIKVLLLENINSTALKIFQGEGYQVEHLTKALSEEELIEKIKDVHIIGLRSKTKITEKVLNAAENILAIGCFCIGTNQVNLEVAAKKSIAVFNSPFSNSRSVAELVLAEIIFLSRQLGDRNNEMHKGVWNKVSKNCYEVRGKKLGIVGYGHIGSQLSVLAEALGMQVYFYDVLQLMPLGSAKPVATLQELLSIVDVVTFHVPETPDTKEMVGEKEIRALRPGSYLINASRGTVVQIAPLAKALRDGHLGGAAIDVYPSEPARNGEGFESELIGCPNTILSPHIGGSTEEAQSMIGIEVGNAITKFMSQGSTLGAVNFPQIELRPSNDPSSVRILFAHNNVPGVLKSINNVLSDYNVERQTSESKGDLAYLVADVLIRPGENDANSILSHLYHTISALPHGISTRLIQ</sequence>
<dbReference type="Proteomes" id="UP001165960">
    <property type="component" value="Unassembled WGS sequence"/>
</dbReference>
<reference evidence="1" key="1">
    <citation type="submission" date="2022-04" db="EMBL/GenBank/DDBJ databases">
        <title>Genome of the entomopathogenic fungus Entomophthora muscae.</title>
        <authorList>
            <person name="Elya C."/>
            <person name="Lovett B.R."/>
            <person name="Lee E."/>
            <person name="Macias A.M."/>
            <person name="Hajek A.E."/>
            <person name="De Bivort B.L."/>
            <person name="Kasson M.T."/>
            <person name="De Fine Licht H.H."/>
            <person name="Stajich J.E."/>
        </authorList>
    </citation>
    <scope>NUCLEOTIDE SEQUENCE</scope>
    <source>
        <strain evidence="1">Berkeley</strain>
    </source>
</reference>
<evidence type="ECO:0000313" key="1">
    <source>
        <dbReference type="EMBL" id="KAJ9063445.1"/>
    </source>
</evidence>
<proteinExistence type="predicted"/>
<organism evidence="1 2">
    <name type="scientific">Entomophthora muscae</name>
    <dbReference type="NCBI Taxonomy" id="34485"/>
    <lineage>
        <taxon>Eukaryota</taxon>
        <taxon>Fungi</taxon>
        <taxon>Fungi incertae sedis</taxon>
        <taxon>Zoopagomycota</taxon>
        <taxon>Entomophthoromycotina</taxon>
        <taxon>Entomophthoromycetes</taxon>
        <taxon>Entomophthorales</taxon>
        <taxon>Entomophthoraceae</taxon>
        <taxon>Entomophthora</taxon>
    </lineage>
</organism>
<keyword evidence="2" id="KW-1185">Reference proteome</keyword>
<dbReference type="EMBL" id="QTSX02004971">
    <property type="protein sequence ID" value="KAJ9063445.1"/>
    <property type="molecule type" value="Genomic_DNA"/>
</dbReference>
<protein>
    <submittedName>
        <fullName evidence="1">D-3-phosphoglycerate dehydrogenase 2</fullName>
        <ecNumber evidence="1">1.1.1.-</ecNumber>
    </submittedName>
</protein>